<name>A0AAW1V1Y5_9CUCU</name>
<reference evidence="1 2" key="1">
    <citation type="submission" date="2023-03" db="EMBL/GenBank/DDBJ databases">
        <title>Genome insight into feeding habits of ladybird beetles.</title>
        <authorList>
            <person name="Li H.-S."/>
            <person name="Huang Y.-H."/>
            <person name="Pang H."/>
        </authorList>
    </citation>
    <scope>NUCLEOTIDE SEQUENCE [LARGE SCALE GENOMIC DNA]</scope>
    <source>
        <strain evidence="1">SYSU_2023b</strain>
        <tissue evidence="1">Whole body</tissue>
    </source>
</reference>
<accession>A0AAW1V1Y5</accession>
<gene>
    <name evidence="1" type="ORF">WA026_022038</name>
</gene>
<keyword evidence="2" id="KW-1185">Reference proteome</keyword>
<protein>
    <submittedName>
        <fullName evidence="1">Uncharacterized protein</fullName>
    </submittedName>
</protein>
<dbReference type="EMBL" id="JARQZJ010000108">
    <property type="protein sequence ID" value="KAK9887368.1"/>
    <property type="molecule type" value="Genomic_DNA"/>
</dbReference>
<comment type="caution">
    <text evidence="1">The sequence shown here is derived from an EMBL/GenBank/DDBJ whole genome shotgun (WGS) entry which is preliminary data.</text>
</comment>
<evidence type="ECO:0000313" key="1">
    <source>
        <dbReference type="EMBL" id="KAK9887368.1"/>
    </source>
</evidence>
<sequence length="129" mass="14327">MWIRNNNRPVSPYDIVELFGKSYMKVRTGETAANGDGCTTNITPLESRAETRQVQTEIPVPEITVNVQPEPAPSTSGLNRSSLDLVSPHAISPAPEIRRRISNRGIKAAVAKVITFLLYKNVSVKYKYE</sequence>
<evidence type="ECO:0000313" key="2">
    <source>
        <dbReference type="Proteomes" id="UP001431783"/>
    </source>
</evidence>
<dbReference type="AlphaFoldDB" id="A0AAW1V1Y5"/>
<proteinExistence type="predicted"/>
<organism evidence="1 2">
    <name type="scientific">Henosepilachna vigintioctopunctata</name>
    <dbReference type="NCBI Taxonomy" id="420089"/>
    <lineage>
        <taxon>Eukaryota</taxon>
        <taxon>Metazoa</taxon>
        <taxon>Ecdysozoa</taxon>
        <taxon>Arthropoda</taxon>
        <taxon>Hexapoda</taxon>
        <taxon>Insecta</taxon>
        <taxon>Pterygota</taxon>
        <taxon>Neoptera</taxon>
        <taxon>Endopterygota</taxon>
        <taxon>Coleoptera</taxon>
        <taxon>Polyphaga</taxon>
        <taxon>Cucujiformia</taxon>
        <taxon>Coccinelloidea</taxon>
        <taxon>Coccinellidae</taxon>
        <taxon>Epilachninae</taxon>
        <taxon>Epilachnini</taxon>
        <taxon>Henosepilachna</taxon>
    </lineage>
</organism>
<dbReference type="Proteomes" id="UP001431783">
    <property type="component" value="Unassembled WGS sequence"/>
</dbReference>